<gene>
    <name evidence="2" type="ORF">BCR39DRAFT_515124</name>
</gene>
<proteinExistence type="predicted"/>
<dbReference type="InterPro" id="IPR002925">
    <property type="entry name" value="Dienelactn_hydro"/>
</dbReference>
<evidence type="ECO:0000313" key="2">
    <source>
        <dbReference type="EMBL" id="ORY34847.1"/>
    </source>
</evidence>
<dbReference type="PANTHER" id="PTHR17630">
    <property type="entry name" value="DIENELACTONE HYDROLASE"/>
    <property type="match status" value="1"/>
</dbReference>
<keyword evidence="3" id="KW-1185">Reference proteome</keyword>
<dbReference type="SUPFAM" id="SSF53474">
    <property type="entry name" value="alpha/beta-Hydrolases"/>
    <property type="match status" value="1"/>
</dbReference>
<keyword evidence="2" id="KW-0378">Hydrolase</keyword>
<reference evidence="2 3" key="1">
    <citation type="submission" date="2016-07" db="EMBL/GenBank/DDBJ databases">
        <title>Pervasive Adenine N6-methylation of Active Genes in Fungi.</title>
        <authorList>
            <consortium name="DOE Joint Genome Institute"/>
            <person name="Mondo S.J."/>
            <person name="Dannebaum R.O."/>
            <person name="Kuo R.C."/>
            <person name="Labutti K."/>
            <person name="Haridas S."/>
            <person name="Kuo A."/>
            <person name="Salamov A."/>
            <person name="Ahrendt S.R."/>
            <person name="Lipzen A."/>
            <person name="Sullivan W."/>
            <person name="Andreopoulos W.B."/>
            <person name="Clum A."/>
            <person name="Lindquist E."/>
            <person name="Daum C."/>
            <person name="Ramamoorthy G.K."/>
            <person name="Gryganskyi A."/>
            <person name="Culley D."/>
            <person name="Magnuson J.K."/>
            <person name="James T.Y."/>
            <person name="O'Malley M.A."/>
            <person name="Stajich J.E."/>
            <person name="Spatafora J.W."/>
            <person name="Visel A."/>
            <person name="Grigoriev I.V."/>
        </authorList>
    </citation>
    <scope>NUCLEOTIDE SEQUENCE [LARGE SCALE GENOMIC DNA]</scope>
    <source>
        <strain evidence="2 3">68-887.2</strain>
    </source>
</reference>
<dbReference type="OrthoDB" id="10019231at2759"/>
<dbReference type="PANTHER" id="PTHR17630:SF44">
    <property type="entry name" value="PROTEIN AIM2"/>
    <property type="match status" value="1"/>
</dbReference>
<dbReference type="STRING" id="71784.A0A1Y2BJQ6"/>
<dbReference type="AlphaFoldDB" id="A0A1Y2BJQ6"/>
<dbReference type="GO" id="GO:0016787">
    <property type="term" value="F:hydrolase activity"/>
    <property type="evidence" value="ECO:0007669"/>
    <property type="project" value="UniProtKB-KW"/>
</dbReference>
<evidence type="ECO:0000259" key="1">
    <source>
        <dbReference type="Pfam" id="PF01738"/>
    </source>
</evidence>
<accession>A0A1Y2BJQ6</accession>
<dbReference type="InParanoid" id="A0A1Y2BJQ6"/>
<feature type="domain" description="Dienelactone hydrolase" evidence="1">
    <location>
        <begin position="49"/>
        <end position="276"/>
    </location>
</feature>
<protein>
    <submittedName>
        <fullName evidence="2">Dienelactone hydrolase</fullName>
    </submittedName>
</protein>
<evidence type="ECO:0000313" key="3">
    <source>
        <dbReference type="Proteomes" id="UP000193986"/>
    </source>
</evidence>
<organism evidence="2 3">
    <name type="scientific">Naematelia encephala</name>
    <dbReference type="NCBI Taxonomy" id="71784"/>
    <lineage>
        <taxon>Eukaryota</taxon>
        <taxon>Fungi</taxon>
        <taxon>Dikarya</taxon>
        <taxon>Basidiomycota</taxon>
        <taxon>Agaricomycotina</taxon>
        <taxon>Tremellomycetes</taxon>
        <taxon>Tremellales</taxon>
        <taxon>Naemateliaceae</taxon>
        <taxon>Naematelia</taxon>
    </lineage>
</organism>
<dbReference type="Gene3D" id="3.40.50.1820">
    <property type="entry name" value="alpha/beta hydrolase"/>
    <property type="match status" value="1"/>
</dbReference>
<comment type="caution">
    <text evidence="2">The sequence shown here is derived from an EMBL/GenBank/DDBJ whole genome shotgun (WGS) entry which is preliminary data.</text>
</comment>
<name>A0A1Y2BJQ6_9TREE</name>
<dbReference type="Proteomes" id="UP000193986">
    <property type="component" value="Unassembled WGS sequence"/>
</dbReference>
<dbReference type="EMBL" id="MCFC01000002">
    <property type="protein sequence ID" value="ORY34847.1"/>
    <property type="molecule type" value="Genomic_DNA"/>
</dbReference>
<dbReference type="InterPro" id="IPR029058">
    <property type="entry name" value="AB_hydrolase_fold"/>
</dbReference>
<sequence>MSFLPIQPCCLKRQELPGTPTGVFEPPNEKHKVGRYIAKPPQDSSPVKPATAVVLFYDAMGFGEPNPKILADTLAAKLNLPVFVPDYIPNPPKSHDFDAVMASTPNEYANRAWYKTFWEYMKLIFKIVPYIPSIKDGRVVPLCNTAVAEIKAEGYTNLGAIGYCRGGSMVMELLSKGDRSPLKCGVICHPSPSVPWTEKITLPSSWHLASHDIRFKDPEIAKLRQIMEAKKGVEFSCTVYPDTVHGFAARPNQSSESAVKAFEETHEAAVEFFNKHLVD</sequence>
<dbReference type="Pfam" id="PF01738">
    <property type="entry name" value="DLH"/>
    <property type="match status" value="1"/>
</dbReference>